<accession>A0A6I6HFX4</accession>
<proteinExistence type="predicted"/>
<feature type="signal peptide" evidence="1">
    <location>
        <begin position="1"/>
        <end position="23"/>
    </location>
</feature>
<evidence type="ECO:0000256" key="1">
    <source>
        <dbReference type="SAM" id="SignalP"/>
    </source>
</evidence>
<gene>
    <name evidence="2" type="ORF">GOQ09_01710</name>
</gene>
<dbReference type="EMBL" id="CP046622">
    <property type="protein sequence ID" value="QGW80385.1"/>
    <property type="molecule type" value="Genomic_DNA"/>
</dbReference>
<dbReference type="AlphaFoldDB" id="A0A6I6HFX4"/>
<dbReference type="Proteomes" id="UP000425817">
    <property type="component" value="Chromosome"/>
</dbReference>
<evidence type="ECO:0008006" key="4">
    <source>
        <dbReference type="Google" id="ProtNLM"/>
    </source>
</evidence>
<organism evidence="2 3">
    <name type="scientific">Variovorax paradoxus</name>
    <dbReference type="NCBI Taxonomy" id="34073"/>
    <lineage>
        <taxon>Bacteria</taxon>
        <taxon>Pseudomonadati</taxon>
        <taxon>Pseudomonadota</taxon>
        <taxon>Betaproteobacteria</taxon>
        <taxon>Burkholderiales</taxon>
        <taxon>Comamonadaceae</taxon>
        <taxon>Variovorax</taxon>
    </lineage>
</organism>
<name>A0A6I6HFX4_VARPD</name>
<reference evidence="2 3" key="1">
    <citation type="submission" date="2019-12" db="EMBL/GenBank/DDBJ databases">
        <title>Hybrid Genome Assemblies of two High G+C Isolates from Undergraduate Microbiology Courses.</title>
        <authorList>
            <person name="Ne Ville C.J."/>
            <person name="Enright D."/>
            <person name="Hernandez I."/>
            <person name="Dodsworth J."/>
            <person name="Orwin P.M."/>
        </authorList>
    </citation>
    <scope>NUCLEOTIDE SEQUENCE [LARGE SCALE GENOMIC DNA]</scope>
    <source>
        <strain evidence="2 3">CSUSB</strain>
    </source>
</reference>
<feature type="chain" id="PRO_5026355016" description="DUF1311 domain-containing protein" evidence="1">
    <location>
        <begin position="24"/>
        <end position="159"/>
    </location>
</feature>
<protein>
    <recommendedName>
        <fullName evidence="4">DUF1311 domain-containing protein</fullName>
    </recommendedName>
</protein>
<evidence type="ECO:0000313" key="2">
    <source>
        <dbReference type="EMBL" id="QGW80385.1"/>
    </source>
</evidence>
<dbReference type="RefSeq" id="WP_157611562.1">
    <property type="nucleotide sequence ID" value="NZ_CP046622.1"/>
</dbReference>
<keyword evidence="1" id="KW-0732">Signal</keyword>
<evidence type="ECO:0000313" key="3">
    <source>
        <dbReference type="Proteomes" id="UP000425817"/>
    </source>
</evidence>
<sequence length="159" mass="17408">MRVFALRTYLAFLVSSVSAPTFADAIASDPTVTASNADLQSAYCVHVIGAFVEDIKRRVAGERDDEKKKILLDYQTRKEIDRDRVKESVIDKLNTPGVWEALNKGGADILANFDARVACAPACKESSGRAGEFSACIDQCSASEVTRKIRSCDSVNWLQ</sequence>